<protein>
    <recommendedName>
        <fullName evidence="8">Ribosomal protein</fullName>
    </recommendedName>
</protein>
<dbReference type="NCBIfam" id="TIGR01169">
    <property type="entry name" value="rplA_bact"/>
    <property type="match status" value="1"/>
</dbReference>
<dbReference type="HAMAP" id="MF_01318_B">
    <property type="entry name" value="Ribosomal_uL1_B"/>
    <property type="match status" value="1"/>
</dbReference>
<name>A0A9Y1I453_9RHOD</name>
<dbReference type="AlphaFoldDB" id="A0A9Y1I453"/>
<keyword evidence="4" id="KW-0694">RNA-binding</keyword>
<dbReference type="GO" id="GO:0006412">
    <property type="term" value="P:translation"/>
    <property type="evidence" value="ECO:0007669"/>
    <property type="project" value="InterPro"/>
</dbReference>
<dbReference type="GO" id="GO:0015934">
    <property type="term" value="C:large ribosomal subunit"/>
    <property type="evidence" value="ECO:0007669"/>
    <property type="project" value="InterPro"/>
</dbReference>
<dbReference type="InterPro" id="IPR028364">
    <property type="entry name" value="Ribosomal_uL1/biogenesis"/>
</dbReference>
<dbReference type="PROSITE" id="PS01199">
    <property type="entry name" value="RIBOSOMAL_L1"/>
    <property type="match status" value="1"/>
</dbReference>
<evidence type="ECO:0000256" key="5">
    <source>
        <dbReference type="ARBA" id="ARBA00022980"/>
    </source>
</evidence>
<evidence type="ECO:0000256" key="1">
    <source>
        <dbReference type="ARBA" id="ARBA00010531"/>
    </source>
</evidence>
<evidence type="ECO:0000256" key="8">
    <source>
        <dbReference type="RuleBase" id="RU000659"/>
    </source>
</evidence>
<keyword evidence="9" id="KW-0934">Plastid</keyword>
<dbReference type="PANTHER" id="PTHR36427">
    <property type="entry name" value="54S RIBOSOMAL PROTEIN L1, MITOCHONDRIAL"/>
    <property type="match status" value="1"/>
</dbReference>
<keyword evidence="3" id="KW-0699">rRNA-binding</keyword>
<dbReference type="CDD" id="cd00403">
    <property type="entry name" value="Ribosomal_L1"/>
    <property type="match status" value="1"/>
</dbReference>
<comment type="function">
    <text evidence="7">Binds directly to 23S rRNA. Might be involved in E site tRNA release.</text>
</comment>
<evidence type="ECO:0000256" key="4">
    <source>
        <dbReference type="ARBA" id="ARBA00022884"/>
    </source>
</evidence>
<dbReference type="InterPro" id="IPR023674">
    <property type="entry name" value="Ribosomal_uL1-like"/>
</dbReference>
<dbReference type="GO" id="GO:0019843">
    <property type="term" value="F:rRNA binding"/>
    <property type="evidence" value="ECO:0007669"/>
    <property type="project" value="UniProtKB-KW"/>
</dbReference>
<dbReference type="Pfam" id="PF00687">
    <property type="entry name" value="Ribosomal_L1"/>
    <property type="match status" value="1"/>
</dbReference>
<evidence type="ECO:0000256" key="3">
    <source>
        <dbReference type="ARBA" id="ARBA00022730"/>
    </source>
</evidence>
<dbReference type="Gene3D" id="3.40.50.790">
    <property type="match status" value="1"/>
</dbReference>
<evidence type="ECO:0000313" key="9">
    <source>
        <dbReference type="EMBL" id="WDB00054.1"/>
    </source>
</evidence>
<dbReference type="InterPro" id="IPR005878">
    <property type="entry name" value="Ribosom_uL1_bac-type"/>
</dbReference>
<dbReference type="InterPro" id="IPR002143">
    <property type="entry name" value="Ribosomal_uL1"/>
</dbReference>
<dbReference type="FunFam" id="3.40.50.790:FF:000001">
    <property type="entry name" value="50S ribosomal protein L1"/>
    <property type="match status" value="1"/>
</dbReference>
<dbReference type="Gene3D" id="3.30.190.20">
    <property type="match status" value="1"/>
</dbReference>
<evidence type="ECO:0000256" key="2">
    <source>
        <dbReference type="ARBA" id="ARBA00011838"/>
    </source>
</evidence>
<keyword evidence="6 8" id="KW-0687">Ribonucleoprotein</keyword>
<gene>
    <name evidence="9" type="primary">rpl1</name>
    <name evidence="9" type="ORF">CspTHAL103_129</name>
</gene>
<comment type="subunit">
    <text evidence="2">Part of the 50S ribosomal subunit.</text>
</comment>
<dbReference type="SUPFAM" id="SSF56808">
    <property type="entry name" value="Ribosomal protein L1"/>
    <property type="match status" value="1"/>
</dbReference>
<comment type="similarity">
    <text evidence="1 8">Belongs to the universal ribosomal protein uL1 family.</text>
</comment>
<accession>A0A9Y1I453</accession>
<dbReference type="PIRSF" id="PIRSF002155">
    <property type="entry name" value="Ribosomal_L1"/>
    <property type="match status" value="1"/>
</dbReference>
<dbReference type="EMBL" id="OP616817">
    <property type="protein sequence ID" value="WDB00054.1"/>
    <property type="molecule type" value="Genomic_DNA"/>
</dbReference>
<keyword evidence="5 8" id="KW-0689">Ribosomal protein</keyword>
<dbReference type="InterPro" id="IPR023673">
    <property type="entry name" value="Ribosomal_uL1_CS"/>
</dbReference>
<evidence type="ECO:0000256" key="6">
    <source>
        <dbReference type="ARBA" id="ARBA00023274"/>
    </source>
</evidence>
<organism evidence="9">
    <name type="scientific">Cyanidium sp. THAL103</name>
    <dbReference type="NCBI Taxonomy" id="3027999"/>
    <lineage>
        <taxon>Eukaryota</taxon>
        <taxon>Rhodophyta</taxon>
        <taxon>Bangiophyceae</taxon>
        <taxon>Cyanidiales</taxon>
        <taxon>Cyanidiaceae</taxon>
        <taxon>Cyanidium</taxon>
    </lineage>
</organism>
<reference evidence="9" key="1">
    <citation type="journal article" date="2023" name="J. Phycol.">
        <title>Revised classification of the Cyanidiophyceae based on plastid genome data with descriptions of the Cavernulicolales ord. nov. and Galdieriales ord. nov. (Rhodophyta).</title>
        <authorList>
            <person name="Park S.I."/>
            <person name="Cho C.H."/>
            <person name="Ciniglia C."/>
            <person name="Huang T.Y."/>
            <person name="Liu S.L."/>
            <person name="Bustamante D.E."/>
            <person name="Calderon M.S."/>
            <person name="Mansilla A."/>
            <person name="McDermott T."/>
            <person name="Andersen R.A."/>
            <person name="Yoon H.S."/>
        </authorList>
    </citation>
    <scope>NUCLEOTIDE SEQUENCE</scope>
</reference>
<evidence type="ECO:0000256" key="7">
    <source>
        <dbReference type="ARBA" id="ARBA00025388"/>
    </source>
</evidence>
<proteinExistence type="inferred from homology"/>
<dbReference type="GO" id="GO:0003735">
    <property type="term" value="F:structural constituent of ribosome"/>
    <property type="evidence" value="ECO:0007669"/>
    <property type="project" value="InterPro"/>
</dbReference>
<dbReference type="PANTHER" id="PTHR36427:SF3">
    <property type="entry name" value="LARGE RIBOSOMAL SUBUNIT PROTEIN UL1M"/>
    <property type="match status" value="1"/>
</dbReference>
<geneLocation type="plastid" evidence="9"/>
<dbReference type="InterPro" id="IPR016095">
    <property type="entry name" value="Ribosomal_uL1_3-a/b-sand"/>
</dbReference>
<sequence length="235" mass="26148">MIKKKSKRFIDLSFKIDKKLYDLNESIKLLKTISNAKFDETVEAHFSLNLDPKYANQQLRSTVILPKGSGKKVRVAVVAKGKDLDLAKIAGADICGSEDLVERISNGYLKFDYLIVTPESMPWVAKLGKILGPKGLMPSVKSGTVSSNLDQSIKEFRLGKLEYRVDKTGVVHIPFGKSSFSENDLLINLITVINSIVKNKPNGIKNKFWKTLHIASTMSPSINIDINKLKEGNIK</sequence>